<gene>
    <name evidence="2" type="ORF">RB636_22080</name>
</gene>
<dbReference type="RefSeq" id="WP_331787849.1">
    <property type="nucleotide sequence ID" value="NZ_JAVFKM010000011.1"/>
</dbReference>
<sequence>MTARPHGDPRATLRAGLPDRYLTSEELAALFSVPVESVREWRKRRTGPPHIRVGKHVRYDPAAVHRWVQHQTAIDNDAA</sequence>
<dbReference type="InterPro" id="IPR036388">
    <property type="entry name" value="WH-like_DNA-bd_sf"/>
</dbReference>
<reference evidence="2 3" key="1">
    <citation type="submission" date="2023-08" db="EMBL/GenBank/DDBJ databases">
        <authorList>
            <person name="Sharma P."/>
            <person name="Verma V."/>
            <person name="Mohan M.K."/>
            <person name="Dubey A.K."/>
        </authorList>
    </citation>
    <scope>NUCLEOTIDE SEQUENCE [LARGE SCALE GENOMIC DNA]</scope>
    <source>
        <strain evidence="2 3">ADP4</strain>
    </source>
</reference>
<protein>
    <submittedName>
        <fullName evidence="2">Helix-turn-helix domain-containing protein</fullName>
    </submittedName>
</protein>
<evidence type="ECO:0000259" key="1">
    <source>
        <dbReference type="Pfam" id="PF12728"/>
    </source>
</evidence>
<dbReference type="Pfam" id="PF12728">
    <property type="entry name" value="HTH_17"/>
    <property type="match status" value="1"/>
</dbReference>
<organism evidence="2 3">
    <name type="scientific">Streptomyces chrestomyceticus</name>
    <dbReference type="NCBI Taxonomy" id="68185"/>
    <lineage>
        <taxon>Bacteria</taxon>
        <taxon>Bacillati</taxon>
        <taxon>Actinomycetota</taxon>
        <taxon>Actinomycetes</taxon>
        <taxon>Kitasatosporales</taxon>
        <taxon>Streptomycetaceae</taxon>
        <taxon>Streptomyces</taxon>
    </lineage>
</organism>
<evidence type="ECO:0000313" key="3">
    <source>
        <dbReference type="Proteomes" id="UP001348265"/>
    </source>
</evidence>
<proteinExistence type="predicted"/>
<dbReference type="Proteomes" id="UP001348265">
    <property type="component" value="Unassembled WGS sequence"/>
</dbReference>
<dbReference type="InterPro" id="IPR041657">
    <property type="entry name" value="HTH_17"/>
</dbReference>
<accession>A0ABU7WWG9</accession>
<feature type="domain" description="Helix-turn-helix" evidence="1">
    <location>
        <begin position="21"/>
        <end position="71"/>
    </location>
</feature>
<dbReference type="SUPFAM" id="SSF46955">
    <property type="entry name" value="Putative DNA-binding domain"/>
    <property type="match status" value="1"/>
</dbReference>
<evidence type="ECO:0000313" key="2">
    <source>
        <dbReference type="EMBL" id="MEF3115871.1"/>
    </source>
</evidence>
<name>A0ABU7WWG9_9ACTN</name>
<dbReference type="EMBL" id="JAVFKM010000011">
    <property type="protein sequence ID" value="MEF3115871.1"/>
    <property type="molecule type" value="Genomic_DNA"/>
</dbReference>
<dbReference type="InterPro" id="IPR009061">
    <property type="entry name" value="DNA-bd_dom_put_sf"/>
</dbReference>
<comment type="caution">
    <text evidence="2">The sequence shown here is derived from an EMBL/GenBank/DDBJ whole genome shotgun (WGS) entry which is preliminary data.</text>
</comment>
<dbReference type="Gene3D" id="1.10.10.10">
    <property type="entry name" value="Winged helix-like DNA-binding domain superfamily/Winged helix DNA-binding domain"/>
    <property type="match status" value="1"/>
</dbReference>
<keyword evidence="3" id="KW-1185">Reference proteome</keyword>